<dbReference type="Proteomes" id="UP001445076">
    <property type="component" value="Unassembled WGS sequence"/>
</dbReference>
<sequence length="96" mass="11210">MRNGILASFFHCSSSDDKPHHCPTGPDSWRFYQRAKAANVTPPSHSTMKVQFQLEPAYFNEVHDIYKDVTREDMMERCLKGRTRTPNESLHQQIWA</sequence>
<keyword evidence="2" id="KW-1185">Reference proteome</keyword>
<reference evidence="1 2" key="1">
    <citation type="journal article" date="2024" name="BMC Genomics">
        <title>Genome assembly of redclaw crayfish (Cherax quadricarinatus) provides insights into its immune adaptation and hypoxia tolerance.</title>
        <authorList>
            <person name="Liu Z."/>
            <person name="Zheng J."/>
            <person name="Li H."/>
            <person name="Fang K."/>
            <person name="Wang S."/>
            <person name="He J."/>
            <person name="Zhou D."/>
            <person name="Weng S."/>
            <person name="Chi M."/>
            <person name="Gu Z."/>
            <person name="He J."/>
            <person name="Li F."/>
            <person name="Wang M."/>
        </authorList>
    </citation>
    <scope>NUCLEOTIDE SEQUENCE [LARGE SCALE GENOMIC DNA]</scope>
    <source>
        <strain evidence="1">ZL_2023a</strain>
    </source>
</reference>
<dbReference type="AlphaFoldDB" id="A0AAW0VV07"/>
<accession>A0AAW0VV07</accession>
<proteinExistence type="predicted"/>
<protein>
    <submittedName>
        <fullName evidence="1">Uncharacterized protein</fullName>
    </submittedName>
</protein>
<gene>
    <name evidence="1" type="ORF">OTU49_013412</name>
</gene>
<organism evidence="1 2">
    <name type="scientific">Cherax quadricarinatus</name>
    <name type="common">Australian red claw crayfish</name>
    <dbReference type="NCBI Taxonomy" id="27406"/>
    <lineage>
        <taxon>Eukaryota</taxon>
        <taxon>Metazoa</taxon>
        <taxon>Ecdysozoa</taxon>
        <taxon>Arthropoda</taxon>
        <taxon>Crustacea</taxon>
        <taxon>Multicrustacea</taxon>
        <taxon>Malacostraca</taxon>
        <taxon>Eumalacostraca</taxon>
        <taxon>Eucarida</taxon>
        <taxon>Decapoda</taxon>
        <taxon>Pleocyemata</taxon>
        <taxon>Astacidea</taxon>
        <taxon>Parastacoidea</taxon>
        <taxon>Parastacidae</taxon>
        <taxon>Cherax</taxon>
    </lineage>
</organism>
<evidence type="ECO:0000313" key="2">
    <source>
        <dbReference type="Proteomes" id="UP001445076"/>
    </source>
</evidence>
<comment type="caution">
    <text evidence="1">The sequence shown here is derived from an EMBL/GenBank/DDBJ whole genome shotgun (WGS) entry which is preliminary data.</text>
</comment>
<name>A0AAW0VV07_CHEQU</name>
<dbReference type="EMBL" id="JARKIK010000560">
    <property type="protein sequence ID" value="KAK8720322.1"/>
    <property type="molecule type" value="Genomic_DNA"/>
</dbReference>
<evidence type="ECO:0000313" key="1">
    <source>
        <dbReference type="EMBL" id="KAK8720322.1"/>
    </source>
</evidence>